<keyword evidence="1" id="KW-0472">Membrane</keyword>
<evidence type="ECO:0000313" key="3">
    <source>
        <dbReference type="Proteomes" id="UP000271554"/>
    </source>
</evidence>
<gene>
    <name evidence="2" type="ORF">DWB77_04430</name>
</gene>
<protein>
    <submittedName>
        <fullName evidence="2">Uncharacterized protein</fullName>
    </submittedName>
</protein>
<feature type="transmembrane region" description="Helical" evidence="1">
    <location>
        <begin position="14"/>
        <end position="34"/>
    </location>
</feature>
<dbReference type="OrthoDB" id="4309933at2"/>
<evidence type="ECO:0000313" key="2">
    <source>
        <dbReference type="EMBL" id="AYG82260.1"/>
    </source>
</evidence>
<keyword evidence="1" id="KW-0812">Transmembrane</keyword>
<reference evidence="2 3" key="1">
    <citation type="submission" date="2018-10" db="EMBL/GenBank/DDBJ databases">
        <title>Relationship between Morphology and Antimicrobial Activity in Streptomyces.</title>
        <authorList>
            <person name="Kang H.J."/>
            <person name="Kim S.B."/>
        </authorList>
    </citation>
    <scope>NUCLEOTIDE SEQUENCE [LARGE SCALE GENOMIC DNA]</scope>
    <source>
        <strain evidence="2 3">BH38</strain>
    </source>
</reference>
<dbReference type="KEGG" id="shun:DWB77_04430"/>
<evidence type="ECO:0000256" key="1">
    <source>
        <dbReference type="SAM" id="Phobius"/>
    </source>
</evidence>
<keyword evidence="1" id="KW-1133">Transmembrane helix</keyword>
<feature type="transmembrane region" description="Helical" evidence="1">
    <location>
        <begin position="46"/>
        <end position="67"/>
    </location>
</feature>
<dbReference type="EMBL" id="CP032698">
    <property type="protein sequence ID" value="AYG82260.1"/>
    <property type="molecule type" value="Genomic_DNA"/>
</dbReference>
<proteinExistence type="predicted"/>
<dbReference type="Proteomes" id="UP000271554">
    <property type="component" value="Chromosome"/>
</dbReference>
<keyword evidence="3" id="KW-1185">Reference proteome</keyword>
<sequence>MSAPSSQPRSGTRYLWLLVAVLFSLVVALVAGILKAGTGVGFADAVLYGGTAFATSMGLCLLVLSAVGQL</sequence>
<organism evidence="2 3">
    <name type="scientific">Streptomyces hundungensis</name>
    <dbReference type="NCBI Taxonomy" id="1077946"/>
    <lineage>
        <taxon>Bacteria</taxon>
        <taxon>Bacillati</taxon>
        <taxon>Actinomycetota</taxon>
        <taxon>Actinomycetes</taxon>
        <taxon>Kitasatosporales</taxon>
        <taxon>Streptomycetaceae</taxon>
        <taxon>Streptomyces</taxon>
    </lineage>
</organism>
<name>A0A387HN52_9ACTN</name>
<accession>A0A387HN52</accession>
<dbReference type="AlphaFoldDB" id="A0A387HN52"/>